<reference evidence="1" key="1">
    <citation type="submission" date="2021-03" db="EMBL/GenBank/DDBJ databases">
        <title>Actinotalea soli sp. nov., isolated from soil.</title>
        <authorList>
            <person name="Ping W."/>
            <person name="Zhang J."/>
        </authorList>
    </citation>
    <scope>NUCLEOTIDE SEQUENCE</scope>
    <source>
        <strain evidence="1">BY-33</strain>
    </source>
</reference>
<evidence type="ECO:0000313" key="1">
    <source>
        <dbReference type="EMBL" id="MBO1752567.1"/>
    </source>
</evidence>
<dbReference type="Proteomes" id="UP000664209">
    <property type="component" value="Unassembled WGS sequence"/>
</dbReference>
<keyword evidence="2" id="KW-1185">Reference proteome</keyword>
<dbReference type="RefSeq" id="WP_208056246.1">
    <property type="nucleotide sequence ID" value="NZ_JAGEMK010000006.1"/>
</dbReference>
<sequence length="157" mass="17308">MNDVVRVRFPLERDDFGWPPAESEALWARPVGAAAFRLDNTPWFVRGVAADDVVEARPDEDGVLWFVQLLERGGRVVVRVIPRHDGPLRGDRQAVVDAFVPHGVSGEGMATPISMVALDIGPEGPLAAIKGLLDDGEADGRWHYEEGCVTERWLRLS</sequence>
<protein>
    <submittedName>
        <fullName evidence="1">DUF4265 domain-containing protein</fullName>
    </submittedName>
</protein>
<gene>
    <name evidence="1" type="ORF">J4G33_12210</name>
</gene>
<proteinExistence type="predicted"/>
<dbReference type="AlphaFoldDB" id="A0A939LWJ5"/>
<evidence type="ECO:0000313" key="2">
    <source>
        <dbReference type="Proteomes" id="UP000664209"/>
    </source>
</evidence>
<dbReference type="InterPro" id="IPR025361">
    <property type="entry name" value="DUF4265"/>
</dbReference>
<name>A0A939LWJ5_9CELL</name>
<dbReference type="EMBL" id="JAGEMK010000006">
    <property type="protein sequence ID" value="MBO1752567.1"/>
    <property type="molecule type" value="Genomic_DNA"/>
</dbReference>
<accession>A0A939LWJ5</accession>
<dbReference type="Pfam" id="PF14085">
    <property type="entry name" value="DUF4265"/>
    <property type="match status" value="1"/>
</dbReference>
<organism evidence="1 2">
    <name type="scientific">Actinotalea soli</name>
    <dbReference type="NCBI Taxonomy" id="2819234"/>
    <lineage>
        <taxon>Bacteria</taxon>
        <taxon>Bacillati</taxon>
        <taxon>Actinomycetota</taxon>
        <taxon>Actinomycetes</taxon>
        <taxon>Micrococcales</taxon>
        <taxon>Cellulomonadaceae</taxon>
        <taxon>Actinotalea</taxon>
    </lineage>
</organism>
<comment type="caution">
    <text evidence="1">The sequence shown here is derived from an EMBL/GenBank/DDBJ whole genome shotgun (WGS) entry which is preliminary data.</text>
</comment>